<keyword evidence="1" id="KW-0175">Coiled coil</keyword>
<dbReference type="EMBL" id="AGNL01034658">
    <property type="protein sequence ID" value="EJK55138.1"/>
    <property type="molecule type" value="Genomic_DNA"/>
</dbReference>
<evidence type="ECO:0000256" key="1">
    <source>
        <dbReference type="SAM" id="Coils"/>
    </source>
</evidence>
<sequence>MATGGPQKRKLNDPGAADQDGSQAAEAVPPRLVDVQDIQLLIDERISRAEESMRRYVDALEEANAALKTQVVELKLETEDLRRRCAVNARSIQVLKKDVKWTYSAPDIPRSHWLNQGHGDQYIAAMTKIVKLIKKSTEKLRKGTVNGLTTIYLKSDVFLAHDDILLPHWSELSDAIQIRGEGDLLTFGLINVQVNRSVRDMLTQSLVLKCHRVELIMNRFNAQDGTNFAVGVIQNNPQMNTFRFRMLKTLMSSPARKFVKLLLSRNHIRTNGCSILPDYIASNPPLEVLALNDNHLVDDDLRMISMALKTNDRLKELHLKRNDYTAIGTMWLEVAVLGLRPIQTASGSSFLDPSFDSVFDCNHTCRIYGDPESAFKELNCSSPLENKMRKLYDQFDMHSLRGDLVNELQRSVGGDLISLMPFVLQRIEAIHLRLQTLSIYSLLSILLGLLRNMPEKGQHPPGPPQDPSSRPPAAVQGPPTRRRGCSRLQTSPSSPARRTEPGQHAFAALQNRPFRGRYQVPDFPVVEPPRLADAARQVERAEEHGVHARHRGDLGYRLDALRALDLDHHQQLLPTPGHVVRVGPVAARPHEGERAAPHAVDGIRGVVDLAGVARGRQP</sequence>
<reference evidence="3 4" key="1">
    <citation type="journal article" date="2012" name="Genome Biol.">
        <title>Genome and low-iron response of an oceanic diatom adapted to chronic iron limitation.</title>
        <authorList>
            <person name="Lommer M."/>
            <person name="Specht M."/>
            <person name="Roy A.S."/>
            <person name="Kraemer L."/>
            <person name="Andreson R."/>
            <person name="Gutowska M.A."/>
            <person name="Wolf J."/>
            <person name="Bergner S.V."/>
            <person name="Schilhabel M.B."/>
            <person name="Klostermeier U.C."/>
            <person name="Beiko R.G."/>
            <person name="Rosenstiel P."/>
            <person name="Hippler M."/>
            <person name="Laroche J."/>
        </authorList>
    </citation>
    <scope>NUCLEOTIDE SEQUENCE [LARGE SCALE GENOMIC DNA]</scope>
    <source>
        <strain evidence="3 4">CCMP1005</strain>
    </source>
</reference>
<dbReference type="Proteomes" id="UP000266841">
    <property type="component" value="Unassembled WGS sequence"/>
</dbReference>
<feature type="compositionally biased region" description="Polar residues" evidence="2">
    <location>
        <begin position="487"/>
        <end position="496"/>
    </location>
</feature>
<evidence type="ECO:0000313" key="4">
    <source>
        <dbReference type="Proteomes" id="UP000266841"/>
    </source>
</evidence>
<comment type="caution">
    <text evidence="3">The sequence shown here is derived from an EMBL/GenBank/DDBJ whole genome shotgun (WGS) entry which is preliminary data.</text>
</comment>
<feature type="region of interest" description="Disordered" evidence="2">
    <location>
        <begin position="454"/>
        <end position="504"/>
    </location>
</feature>
<dbReference type="OrthoDB" id="120976at2759"/>
<accession>K0RN16</accession>
<keyword evidence="4" id="KW-1185">Reference proteome</keyword>
<feature type="compositionally biased region" description="Pro residues" evidence="2">
    <location>
        <begin position="460"/>
        <end position="470"/>
    </location>
</feature>
<protein>
    <submittedName>
        <fullName evidence="3">Uncharacterized protein</fullName>
    </submittedName>
</protein>
<gene>
    <name evidence="3" type="ORF">THAOC_25158</name>
</gene>
<organism evidence="3 4">
    <name type="scientific">Thalassiosira oceanica</name>
    <name type="common">Marine diatom</name>
    <dbReference type="NCBI Taxonomy" id="159749"/>
    <lineage>
        <taxon>Eukaryota</taxon>
        <taxon>Sar</taxon>
        <taxon>Stramenopiles</taxon>
        <taxon>Ochrophyta</taxon>
        <taxon>Bacillariophyta</taxon>
        <taxon>Coscinodiscophyceae</taxon>
        <taxon>Thalassiosirophycidae</taxon>
        <taxon>Thalassiosirales</taxon>
        <taxon>Thalassiosiraceae</taxon>
        <taxon>Thalassiosira</taxon>
    </lineage>
</organism>
<feature type="region of interest" description="Disordered" evidence="2">
    <location>
        <begin position="1"/>
        <end position="28"/>
    </location>
</feature>
<dbReference type="Gene3D" id="3.80.10.10">
    <property type="entry name" value="Ribonuclease Inhibitor"/>
    <property type="match status" value="1"/>
</dbReference>
<feature type="coiled-coil region" evidence="1">
    <location>
        <begin position="46"/>
        <end position="84"/>
    </location>
</feature>
<dbReference type="AlphaFoldDB" id="K0RN16"/>
<proteinExistence type="predicted"/>
<dbReference type="InterPro" id="IPR032675">
    <property type="entry name" value="LRR_dom_sf"/>
</dbReference>
<evidence type="ECO:0000256" key="2">
    <source>
        <dbReference type="SAM" id="MobiDB-lite"/>
    </source>
</evidence>
<evidence type="ECO:0000313" key="3">
    <source>
        <dbReference type="EMBL" id="EJK55138.1"/>
    </source>
</evidence>
<name>K0RN16_THAOC</name>
<dbReference type="SUPFAM" id="SSF52047">
    <property type="entry name" value="RNI-like"/>
    <property type="match status" value="1"/>
</dbReference>